<dbReference type="GO" id="GO:0006506">
    <property type="term" value="P:GPI anchor biosynthetic process"/>
    <property type="evidence" value="ECO:0007669"/>
    <property type="project" value="UniProtKB-UniPathway"/>
</dbReference>
<evidence type="ECO:0000313" key="10">
    <source>
        <dbReference type="EMBL" id="CAF9933095.1"/>
    </source>
</evidence>
<accession>A0A8H3IXZ3</accession>
<comment type="similarity">
    <text evidence="3">Belongs to the PIGC family.</text>
</comment>
<dbReference type="Proteomes" id="UP000664169">
    <property type="component" value="Unassembled WGS sequence"/>
</dbReference>
<evidence type="ECO:0000256" key="9">
    <source>
        <dbReference type="SAM" id="Phobius"/>
    </source>
</evidence>
<evidence type="ECO:0000313" key="11">
    <source>
        <dbReference type="Proteomes" id="UP000664169"/>
    </source>
</evidence>
<dbReference type="UniPathway" id="UPA00196"/>
<dbReference type="PANTHER" id="PTHR12982:SF0">
    <property type="entry name" value="PHOSPHATIDYLINOSITOL N-ACETYLGLUCOSAMINYLTRANSFERASE SUBUNIT C"/>
    <property type="match status" value="1"/>
</dbReference>
<feature type="region of interest" description="Disordered" evidence="8">
    <location>
        <begin position="40"/>
        <end position="64"/>
    </location>
</feature>
<comment type="pathway">
    <text evidence="2">Glycolipid biosynthesis; glycosylphosphatidylinositol-anchor biosynthesis.</text>
</comment>
<evidence type="ECO:0000256" key="3">
    <source>
        <dbReference type="ARBA" id="ARBA00008321"/>
    </source>
</evidence>
<sequence length="473" mass="52273">MAGEQEQLLVHVSTDSSAEIIQHIPIASSKHSTAAVLSANNEIDTSSRTSPDDVPSVTRTLPKKQERLRRQKAPKIWKKILWIKQSYPDNYTDPSTFLSHLQWNPQIEAYKFWPLVVDSTVIVQHISSVIIFVCCFVGIYRGRIPPISVVGWSSTCTFVCWLLWDAWNSHDERVKRAGIQSQPTPLAGLPRDTDLNTDHEIGSSMHAGSRDPDISMIVPEETLSRGSSPIPNATSNTQSSLDPSTTINVPEDNISASLLSIRQQRQFATAKSALLIYSALLGLSPVLKSLTISTTSDSIWALSVWLILMNVLFYDYGGEGSDYADSDVASTRYPSSLSTNAALMASTVLASRLKTTTHVFSLTLFSIQVFGLFPVFRRHIKQRSRLLHVSLTILLILAAGSGLGLVLDDHGLEQHTWSLISSWRSALTGAILWSLINIAAMGGCSWWLISLQKYKNVVIGPWDPAKPIVRGRR</sequence>
<name>A0A8H3IXZ3_9LECA</name>
<keyword evidence="5 9" id="KW-0812">Transmembrane</keyword>
<evidence type="ECO:0000256" key="5">
    <source>
        <dbReference type="ARBA" id="ARBA00022692"/>
    </source>
</evidence>
<proteinExistence type="inferred from homology"/>
<feature type="region of interest" description="Disordered" evidence="8">
    <location>
        <begin position="224"/>
        <end position="245"/>
    </location>
</feature>
<feature type="transmembrane region" description="Helical" evidence="9">
    <location>
        <begin position="427"/>
        <end position="449"/>
    </location>
</feature>
<keyword evidence="11" id="KW-1185">Reference proteome</keyword>
<feature type="transmembrane region" description="Helical" evidence="9">
    <location>
        <begin position="358"/>
        <end position="376"/>
    </location>
</feature>
<feature type="transmembrane region" description="Helical" evidence="9">
    <location>
        <begin position="388"/>
        <end position="407"/>
    </location>
</feature>
<feature type="compositionally biased region" description="Polar residues" evidence="8">
    <location>
        <begin position="40"/>
        <end position="49"/>
    </location>
</feature>
<feature type="transmembrane region" description="Helical" evidence="9">
    <location>
        <begin position="299"/>
        <end position="317"/>
    </location>
</feature>
<evidence type="ECO:0008006" key="12">
    <source>
        <dbReference type="Google" id="ProtNLM"/>
    </source>
</evidence>
<evidence type="ECO:0000256" key="6">
    <source>
        <dbReference type="ARBA" id="ARBA00022989"/>
    </source>
</evidence>
<comment type="subcellular location">
    <subcellularLocation>
        <location evidence="1">Membrane</location>
        <topology evidence="1">Multi-pass membrane protein</topology>
    </subcellularLocation>
</comment>
<keyword evidence="6 9" id="KW-1133">Transmembrane helix</keyword>
<evidence type="ECO:0000256" key="2">
    <source>
        <dbReference type="ARBA" id="ARBA00004687"/>
    </source>
</evidence>
<feature type="transmembrane region" description="Helical" evidence="9">
    <location>
        <begin position="121"/>
        <end position="140"/>
    </location>
</feature>
<gene>
    <name evidence="10" type="ORF">GOMPHAMPRED_007146</name>
</gene>
<evidence type="ECO:0000256" key="7">
    <source>
        <dbReference type="ARBA" id="ARBA00023136"/>
    </source>
</evidence>
<reference evidence="10" key="1">
    <citation type="submission" date="2021-03" db="EMBL/GenBank/DDBJ databases">
        <authorList>
            <person name="Tagirdzhanova G."/>
        </authorList>
    </citation>
    <scope>NUCLEOTIDE SEQUENCE</scope>
</reference>
<dbReference type="InterPro" id="IPR009450">
    <property type="entry name" value="Plno_GlcNAc_GPI2"/>
</dbReference>
<evidence type="ECO:0000256" key="8">
    <source>
        <dbReference type="SAM" id="MobiDB-lite"/>
    </source>
</evidence>
<dbReference type="GO" id="GO:0000506">
    <property type="term" value="C:glycosylphosphatidylinositol-N-acetylglucosaminyltransferase (GPI-GnT) complex"/>
    <property type="evidence" value="ECO:0007669"/>
    <property type="project" value="TreeGrafter"/>
</dbReference>
<dbReference type="AlphaFoldDB" id="A0A8H3IXZ3"/>
<comment type="caution">
    <text evidence="10">The sequence shown here is derived from an EMBL/GenBank/DDBJ whole genome shotgun (WGS) entry which is preliminary data.</text>
</comment>
<evidence type="ECO:0000256" key="4">
    <source>
        <dbReference type="ARBA" id="ARBA00022502"/>
    </source>
</evidence>
<evidence type="ECO:0000256" key="1">
    <source>
        <dbReference type="ARBA" id="ARBA00004141"/>
    </source>
</evidence>
<protein>
    <recommendedName>
        <fullName evidence="12">Phosphatidylinositol N-acetylglucosaminyltransferase</fullName>
    </recommendedName>
</protein>
<organism evidence="10 11">
    <name type="scientific">Gomphillus americanus</name>
    <dbReference type="NCBI Taxonomy" id="1940652"/>
    <lineage>
        <taxon>Eukaryota</taxon>
        <taxon>Fungi</taxon>
        <taxon>Dikarya</taxon>
        <taxon>Ascomycota</taxon>
        <taxon>Pezizomycotina</taxon>
        <taxon>Lecanoromycetes</taxon>
        <taxon>OSLEUM clade</taxon>
        <taxon>Ostropomycetidae</taxon>
        <taxon>Ostropales</taxon>
        <taxon>Graphidaceae</taxon>
        <taxon>Gomphilloideae</taxon>
        <taxon>Gomphillus</taxon>
    </lineage>
</organism>
<keyword evidence="4" id="KW-0337">GPI-anchor biosynthesis</keyword>
<dbReference type="OrthoDB" id="196709at2759"/>
<keyword evidence="7 9" id="KW-0472">Membrane</keyword>
<dbReference type="Pfam" id="PF06432">
    <property type="entry name" value="GPI2"/>
    <property type="match status" value="1"/>
</dbReference>
<dbReference type="EMBL" id="CAJPDQ010000052">
    <property type="protein sequence ID" value="CAF9933095.1"/>
    <property type="molecule type" value="Genomic_DNA"/>
</dbReference>
<dbReference type="PANTHER" id="PTHR12982">
    <property type="entry name" value="PHOSPHATIDYLINOSITOL GLYCAN, CLASS C"/>
    <property type="match status" value="1"/>
</dbReference>